<proteinExistence type="predicted"/>
<evidence type="ECO:0000313" key="1">
    <source>
        <dbReference type="EMBL" id="AKH46791.1"/>
    </source>
</evidence>
<protein>
    <submittedName>
        <fullName evidence="1">Uncharacterized protein</fullName>
    </submittedName>
</protein>
<accession>A0A0F7L703</accession>
<reference evidence="1" key="2">
    <citation type="submission" date="2015-03" db="EMBL/GenBank/DDBJ databases">
        <authorList>
            <person name="Chow C.-E.T."/>
            <person name="Winget D.M."/>
            <person name="White R.A.III."/>
            <person name="Hallam S.J."/>
            <person name="Suttle C.A."/>
        </authorList>
    </citation>
    <scope>NUCLEOTIDE SEQUENCE</scope>
    <source>
        <strain evidence="1">Anoxic2_2</strain>
    </source>
</reference>
<dbReference type="EMBL" id="KR029586">
    <property type="protein sequence ID" value="AKH46791.1"/>
    <property type="molecule type" value="Genomic_DNA"/>
</dbReference>
<sequence length="50" mass="5837">MASNLVCIQPSHIFVQNNYIKITLTFLVKRTTSDYSHISKELHRISLVLY</sequence>
<reference evidence="1" key="1">
    <citation type="journal article" date="2015" name="Front. Microbiol.">
        <title>Combining genomic sequencing methods to explore viral diversity and reveal potential virus-host interactions.</title>
        <authorList>
            <person name="Chow C.E."/>
            <person name="Winget D.M."/>
            <person name="White R.A.III."/>
            <person name="Hallam S.J."/>
            <person name="Suttle C.A."/>
        </authorList>
    </citation>
    <scope>NUCLEOTIDE SEQUENCE</scope>
    <source>
        <strain evidence="1">Anoxic2_2</strain>
    </source>
</reference>
<organism evidence="1">
    <name type="scientific">uncultured marine virus</name>
    <dbReference type="NCBI Taxonomy" id="186617"/>
    <lineage>
        <taxon>Viruses</taxon>
        <taxon>environmental samples</taxon>
    </lineage>
</organism>
<name>A0A0F7L703_9VIRU</name>